<evidence type="ECO:0000256" key="7">
    <source>
        <dbReference type="ARBA" id="ARBA00022692"/>
    </source>
</evidence>
<dbReference type="RefSeq" id="YP_009627149.1">
    <property type="nucleotide sequence ID" value="NC_042147.1"/>
</dbReference>
<feature type="transmembrane region" description="Helical" evidence="17">
    <location>
        <begin position="458"/>
        <end position="476"/>
    </location>
</feature>
<feature type="transmembrane region" description="Helical" evidence="17">
    <location>
        <begin position="97"/>
        <end position="115"/>
    </location>
</feature>
<sequence length="532" mass="59270">MLLTISMMAICLSFSLFMLDEVYLLKMSFLHLDYQMCLDWLGMSFIFLVLLISSQVMIYSSYYMEGEIFMGRFMYMLLGFILSMILLIISSDGLSLMLGWDGLGITSYLLIMFYSNYMSSSSSMVTVLSNRVGDVLILWSLGLMFYSKSWDYMYLSYFSLSIMLFFIVCSFTKSAQLPFSAWLPAAMAAPTPVSSLVHSSTLVTAGIYLMIRLSPSFEGSGCLLLILAGAMTSFFSGLAAFGENDLKRVIALSTLSQLGVMMFSLGLGLTLFCYFHLFAHALFKALLFMCSGVVIHSLGVQDMRRMGGVSSMLPFTSHIILVSSLSLMGFPFLSGFFSKDLIIESSEELSMLIPSGLMLISCLLTSVYSSRIALVCLCSYNYNLTCLYSDEEGDYLGPLFTLYWGAVMGGYFFYWGFLGDMSPILGGFAKIMLLSLVGLGVMLPYFIKLRSFNLMHCLSNMFFLPFITGYISLIPLRAGELLLYDGDHGWVEEMGPSMIYNNSLWGSSLFSFLSSSPYKVLILGSLLPLLLI</sequence>
<feature type="transmembrane region" description="Helical" evidence="17">
    <location>
        <begin position="424"/>
        <end position="446"/>
    </location>
</feature>
<evidence type="ECO:0000256" key="16">
    <source>
        <dbReference type="ARBA" id="ARBA00049551"/>
    </source>
</evidence>
<proteinExistence type="inferred from homology"/>
<dbReference type="InterPro" id="IPR001516">
    <property type="entry name" value="Proton_antipo_N"/>
</dbReference>
<evidence type="ECO:0000256" key="3">
    <source>
        <dbReference type="ARBA" id="ARBA00012944"/>
    </source>
</evidence>
<keyword evidence="14 17" id="KW-0496">Mitochondrion</keyword>
<evidence type="ECO:0000256" key="8">
    <source>
        <dbReference type="ARBA" id="ARBA00022792"/>
    </source>
</evidence>
<protein>
    <recommendedName>
        <fullName evidence="4 17">NADH-ubiquinone oxidoreductase chain 5</fullName>
        <ecNumber evidence="3 17">7.1.1.2</ecNumber>
    </recommendedName>
</protein>
<evidence type="ECO:0000256" key="12">
    <source>
        <dbReference type="ARBA" id="ARBA00023027"/>
    </source>
</evidence>
<dbReference type="GO" id="GO:0042773">
    <property type="term" value="P:ATP synthesis coupled electron transport"/>
    <property type="evidence" value="ECO:0007669"/>
    <property type="project" value="InterPro"/>
</dbReference>
<dbReference type="Pfam" id="PF00662">
    <property type="entry name" value="Proton_antipo_N"/>
    <property type="match status" value="1"/>
</dbReference>
<evidence type="ECO:0000313" key="21">
    <source>
        <dbReference type="EMBL" id="QCC61940.1"/>
    </source>
</evidence>
<feature type="domain" description="NADH-Ubiquinone oxidoreductase (complex I) chain 5 N-terminal" evidence="19">
    <location>
        <begin position="28"/>
        <end position="74"/>
    </location>
</feature>
<dbReference type="GO" id="GO:0005743">
    <property type="term" value="C:mitochondrial inner membrane"/>
    <property type="evidence" value="ECO:0007669"/>
    <property type="project" value="UniProtKB-SubCell"/>
</dbReference>
<feature type="transmembrane region" description="Helical" evidence="17">
    <location>
        <begin position="357"/>
        <end position="383"/>
    </location>
</feature>
<keyword evidence="11 17" id="KW-1133">Transmembrane helix</keyword>
<feature type="transmembrane region" description="Helical" evidence="17">
    <location>
        <begin position="127"/>
        <end position="146"/>
    </location>
</feature>
<evidence type="ECO:0000256" key="4">
    <source>
        <dbReference type="ARBA" id="ARBA00021096"/>
    </source>
</evidence>
<dbReference type="InterPro" id="IPR003945">
    <property type="entry name" value="NU5C-like"/>
</dbReference>
<keyword evidence="5 17" id="KW-0813">Transport</keyword>
<keyword evidence="13 17" id="KW-0830">Ubiquinone</keyword>
<dbReference type="PANTHER" id="PTHR42829:SF2">
    <property type="entry name" value="NADH-UBIQUINONE OXIDOREDUCTASE CHAIN 5"/>
    <property type="match status" value="1"/>
</dbReference>
<evidence type="ECO:0000256" key="13">
    <source>
        <dbReference type="ARBA" id="ARBA00023075"/>
    </source>
</evidence>
<evidence type="ECO:0000259" key="20">
    <source>
        <dbReference type="Pfam" id="PF06455"/>
    </source>
</evidence>
<feature type="transmembrane region" description="Helical" evidence="17">
    <location>
        <begin position="278"/>
        <end position="300"/>
    </location>
</feature>
<accession>A0A4D6I7J6</accession>
<keyword evidence="6" id="KW-0679">Respiratory chain</keyword>
<dbReference type="InterPro" id="IPR010934">
    <property type="entry name" value="NADH_DH_su5_C"/>
</dbReference>
<evidence type="ECO:0000256" key="6">
    <source>
        <dbReference type="ARBA" id="ARBA00022660"/>
    </source>
</evidence>
<feature type="domain" description="NADH:quinone oxidoreductase/Mrp antiporter transmembrane" evidence="18">
    <location>
        <begin position="91"/>
        <end position="363"/>
    </location>
</feature>
<dbReference type="EC" id="7.1.1.2" evidence="3 17"/>
<feature type="transmembrane region" description="Helical" evidence="17">
    <location>
        <begin position="249"/>
        <end position="272"/>
    </location>
</feature>
<comment type="function">
    <text evidence="1">Core subunit of the mitochondrial membrane respiratory chain NADH dehydrogenase (Complex I) that is believed to belong to the minimal assembly required for catalysis. Complex I functions in the transfer of electrons from NADH to the respiratory chain. The immediate electron acceptor for the enzyme is believed to be ubiquinone.</text>
</comment>
<keyword evidence="15 17" id="KW-0472">Membrane</keyword>
<feature type="transmembrane region" description="Helical" evidence="17">
    <location>
        <begin position="395"/>
        <end position="418"/>
    </location>
</feature>
<dbReference type="PANTHER" id="PTHR42829">
    <property type="entry name" value="NADH-UBIQUINONE OXIDOREDUCTASE CHAIN 5"/>
    <property type="match status" value="1"/>
</dbReference>
<evidence type="ECO:0000256" key="1">
    <source>
        <dbReference type="ARBA" id="ARBA00003257"/>
    </source>
</evidence>
<evidence type="ECO:0000256" key="11">
    <source>
        <dbReference type="ARBA" id="ARBA00022989"/>
    </source>
</evidence>
<evidence type="ECO:0000256" key="14">
    <source>
        <dbReference type="ARBA" id="ARBA00023128"/>
    </source>
</evidence>
<comment type="similarity">
    <text evidence="17">Belongs to the complex I subunit 5 family.</text>
</comment>
<feature type="transmembrane region" description="Helical" evidence="17">
    <location>
        <begin position="504"/>
        <end position="531"/>
    </location>
</feature>
<dbReference type="EMBL" id="MK069595">
    <property type="protein sequence ID" value="QCC61940.1"/>
    <property type="molecule type" value="Genomic_DNA"/>
</dbReference>
<comment type="function">
    <text evidence="17">Core subunit of the mitochondrial membrane respiratory chain NADH dehydrogenase (Complex I) which catalyzes electron transfer from NADH through the respiratory chain, using ubiquinone as an electron acceptor. Essential for the catalytic activity and assembly of complex I.</text>
</comment>
<keyword evidence="7 17" id="KW-0812">Transmembrane</keyword>
<feature type="domain" description="NADH dehydrogenase subunit 5 C-terminal" evidence="20">
    <location>
        <begin position="368"/>
        <end position="531"/>
    </location>
</feature>
<feature type="transmembrane region" description="Helical" evidence="17">
    <location>
        <begin position="40"/>
        <end position="61"/>
    </location>
</feature>
<feature type="transmembrane region" description="Helical" evidence="17">
    <location>
        <begin position="152"/>
        <end position="172"/>
    </location>
</feature>
<evidence type="ECO:0000256" key="15">
    <source>
        <dbReference type="ARBA" id="ARBA00023136"/>
    </source>
</evidence>
<evidence type="ECO:0000256" key="5">
    <source>
        <dbReference type="ARBA" id="ARBA00022448"/>
    </source>
</evidence>
<dbReference type="Pfam" id="PF06455">
    <property type="entry name" value="NADH5_C"/>
    <property type="match status" value="1"/>
</dbReference>
<keyword evidence="10" id="KW-0249">Electron transport</keyword>
<evidence type="ECO:0000256" key="10">
    <source>
        <dbReference type="ARBA" id="ARBA00022982"/>
    </source>
</evidence>
<keyword evidence="8" id="KW-0999">Mitochondrion inner membrane</keyword>
<organism evidence="21">
    <name type="scientific">Artemia sinica</name>
    <dbReference type="NCBI Taxonomy" id="112780"/>
    <lineage>
        <taxon>Eukaryota</taxon>
        <taxon>Metazoa</taxon>
        <taxon>Ecdysozoa</taxon>
        <taxon>Arthropoda</taxon>
        <taxon>Crustacea</taxon>
        <taxon>Branchiopoda</taxon>
        <taxon>Anostraca</taxon>
        <taxon>Artemiidae</taxon>
        <taxon>Artemia</taxon>
    </lineage>
</organism>
<feature type="transmembrane region" description="Helical" evidence="17">
    <location>
        <begin position="312"/>
        <end position="337"/>
    </location>
</feature>
<dbReference type="PRINTS" id="PR01434">
    <property type="entry name" value="NADHDHGNASE5"/>
</dbReference>
<evidence type="ECO:0000256" key="17">
    <source>
        <dbReference type="RuleBase" id="RU003404"/>
    </source>
</evidence>
<gene>
    <name evidence="21" type="primary">ND5</name>
</gene>
<evidence type="ECO:0000259" key="19">
    <source>
        <dbReference type="Pfam" id="PF00662"/>
    </source>
</evidence>
<comment type="subcellular location">
    <subcellularLocation>
        <location evidence="2">Mitochondrion inner membrane</location>
        <topology evidence="2">Multi-pass membrane protein</topology>
    </subcellularLocation>
</comment>
<name>A0A4D6I7J6_9CRUS</name>
<dbReference type="AlphaFoldDB" id="A0A4D6I7J6"/>
<keyword evidence="9" id="KW-1278">Translocase</keyword>
<dbReference type="CTD" id="4540"/>
<dbReference type="GeneID" id="40136277"/>
<evidence type="ECO:0000259" key="18">
    <source>
        <dbReference type="Pfam" id="PF00361"/>
    </source>
</evidence>
<dbReference type="GO" id="GO:0008137">
    <property type="term" value="F:NADH dehydrogenase (ubiquinone) activity"/>
    <property type="evidence" value="ECO:0007669"/>
    <property type="project" value="UniProtKB-EC"/>
</dbReference>
<comment type="catalytic activity">
    <reaction evidence="16 17">
        <text>a ubiquinone + NADH + 5 H(+)(in) = a ubiquinol + NAD(+) + 4 H(+)(out)</text>
        <dbReference type="Rhea" id="RHEA:29091"/>
        <dbReference type="Rhea" id="RHEA-COMP:9565"/>
        <dbReference type="Rhea" id="RHEA-COMP:9566"/>
        <dbReference type="ChEBI" id="CHEBI:15378"/>
        <dbReference type="ChEBI" id="CHEBI:16389"/>
        <dbReference type="ChEBI" id="CHEBI:17976"/>
        <dbReference type="ChEBI" id="CHEBI:57540"/>
        <dbReference type="ChEBI" id="CHEBI:57945"/>
        <dbReference type="EC" id="7.1.1.2"/>
    </reaction>
</comment>
<feature type="transmembrane region" description="Helical" evidence="17">
    <location>
        <begin position="193"/>
        <end position="211"/>
    </location>
</feature>
<reference evidence="21" key="1">
    <citation type="journal article" date="2019" name="Mitochondrial DNA Part B Resour">
        <title>The complete mitochondrial genome of Artemia sinica Cai, 1989 (Crustacea: Anostraca) using next-generation sequencing.</title>
        <authorList>
            <person name="Asem A."/>
            <person name="Li W."/>
            <person name="Wang P.-Z."/>
            <person name="Eimanifar A."/>
            <person name="Shen C.-Y."/>
            <person name="De Vos S."/>
            <person name="Van Stappen G."/>
        </authorList>
    </citation>
    <scope>NUCLEOTIDE SEQUENCE</scope>
</reference>
<feature type="transmembrane region" description="Helical" evidence="17">
    <location>
        <begin position="223"/>
        <end position="242"/>
    </location>
</feature>
<dbReference type="InterPro" id="IPR001750">
    <property type="entry name" value="ND/Mrp_TM"/>
</dbReference>
<dbReference type="Pfam" id="PF00361">
    <property type="entry name" value="Proton_antipo_M"/>
    <property type="match status" value="1"/>
</dbReference>
<dbReference type="GO" id="GO:0003954">
    <property type="term" value="F:NADH dehydrogenase activity"/>
    <property type="evidence" value="ECO:0007669"/>
    <property type="project" value="TreeGrafter"/>
</dbReference>
<evidence type="ECO:0000256" key="2">
    <source>
        <dbReference type="ARBA" id="ARBA00004448"/>
    </source>
</evidence>
<dbReference type="GO" id="GO:0015990">
    <property type="term" value="P:electron transport coupled proton transport"/>
    <property type="evidence" value="ECO:0007669"/>
    <property type="project" value="TreeGrafter"/>
</dbReference>
<geneLocation type="mitochondrion" evidence="21"/>
<evidence type="ECO:0000256" key="9">
    <source>
        <dbReference type="ARBA" id="ARBA00022967"/>
    </source>
</evidence>
<feature type="transmembrane region" description="Helical" evidence="17">
    <location>
        <begin position="73"/>
        <end position="91"/>
    </location>
</feature>
<keyword evidence="12 17" id="KW-0520">NAD</keyword>